<comment type="pathway">
    <text evidence="1">Porphyrin-containing compound metabolism; siroheme biosynthesis; sirohydrochlorin from precorrin-2: step 1/1.</text>
</comment>
<evidence type="ECO:0000313" key="11">
    <source>
        <dbReference type="Proteomes" id="UP000254518"/>
    </source>
</evidence>
<dbReference type="SUPFAM" id="SSF75615">
    <property type="entry name" value="Siroheme synthase middle domains-like"/>
    <property type="match status" value="1"/>
</dbReference>
<feature type="domain" description="Siroheme synthase central" evidence="8">
    <location>
        <begin position="151"/>
        <end position="175"/>
    </location>
</feature>
<dbReference type="PANTHER" id="PTHR35330:SF1">
    <property type="entry name" value="SIROHEME BIOSYNTHESIS PROTEIN MET8"/>
    <property type="match status" value="1"/>
</dbReference>
<name>A0A562PKX2_9FLAO</name>
<keyword evidence="11" id="KW-1185">Reference proteome</keyword>
<comment type="catalytic activity">
    <reaction evidence="6">
        <text>precorrin-2 + NAD(+) = sirohydrochlorin + NADH + 2 H(+)</text>
        <dbReference type="Rhea" id="RHEA:15613"/>
        <dbReference type="ChEBI" id="CHEBI:15378"/>
        <dbReference type="ChEBI" id="CHEBI:57540"/>
        <dbReference type="ChEBI" id="CHEBI:57945"/>
        <dbReference type="ChEBI" id="CHEBI:58351"/>
        <dbReference type="ChEBI" id="CHEBI:58827"/>
        <dbReference type="EC" id="1.3.1.76"/>
    </reaction>
</comment>
<dbReference type="Gene3D" id="3.40.50.720">
    <property type="entry name" value="NAD(P)-binding Rossmann-like Domain"/>
    <property type="match status" value="1"/>
</dbReference>
<keyword evidence="3" id="KW-0560">Oxidoreductase</keyword>
<dbReference type="SUPFAM" id="SSF51735">
    <property type="entry name" value="NAD(P)-binding Rossmann-fold domains"/>
    <property type="match status" value="1"/>
</dbReference>
<evidence type="ECO:0000313" key="12">
    <source>
        <dbReference type="Proteomes" id="UP000321392"/>
    </source>
</evidence>
<accession>A0A562PKX2</accession>
<feature type="region of interest" description="Disordered" evidence="7">
    <location>
        <begin position="1"/>
        <end position="24"/>
    </location>
</feature>
<evidence type="ECO:0000256" key="5">
    <source>
        <dbReference type="ARBA" id="ARBA00023244"/>
    </source>
</evidence>
<sequence length="223" mass="25483">MEQNKAYTNNQDSTPFPLERPEISGGERNELYPIFLKLHNLNVLIVGGGNVGLEKLSFLLKSSPNANVEVVAPWFLPELETLAASHTSVKLTYRKFNRWMLRKRHMVIACTDDLKVNKRIYDLSRKRYLICNIADTPPLCDYYLGGIVTKGNVKIAISTNGKSPTTAKRLREFFEEIIPDDINKMVENLNEYRKTLKGNFEEKVQKMNEITEALKNNSSSAEQ</sequence>
<dbReference type="InterPro" id="IPR006367">
    <property type="entry name" value="Sirohaem_synthase_N"/>
</dbReference>
<dbReference type="EMBL" id="QQBA01000015">
    <property type="protein sequence ID" value="RDI51204.1"/>
    <property type="molecule type" value="Genomic_DNA"/>
</dbReference>
<gene>
    <name evidence="9" type="ORF">DFR66_11546</name>
    <name evidence="10" type="ORF">IQ02_02443</name>
</gene>
<dbReference type="Proteomes" id="UP000321392">
    <property type="component" value="Unassembled WGS sequence"/>
</dbReference>
<dbReference type="GO" id="GO:0019354">
    <property type="term" value="P:siroheme biosynthetic process"/>
    <property type="evidence" value="ECO:0007669"/>
    <property type="project" value="UniProtKB-UniPathway"/>
</dbReference>
<reference evidence="9 11" key="2">
    <citation type="submission" date="2018-07" db="EMBL/GenBank/DDBJ databases">
        <title>Genomic Encyclopedia of Type Strains, Phase IV (KMG-IV): sequencing the most valuable type-strain genomes for metagenomic binning, comparative biology and taxonomic classification.</title>
        <authorList>
            <person name="Goeker M."/>
        </authorList>
    </citation>
    <scope>NUCLEOTIDE SEQUENCE [LARGE SCALE GENOMIC DNA]</scope>
    <source>
        <strain evidence="9 11">DSM 19728</strain>
    </source>
</reference>
<dbReference type="NCBIfam" id="TIGR01470">
    <property type="entry name" value="cysG_Nterm"/>
    <property type="match status" value="1"/>
</dbReference>
<evidence type="ECO:0000313" key="10">
    <source>
        <dbReference type="EMBL" id="TWI45084.1"/>
    </source>
</evidence>
<dbReference type="InterPro" id="IPR028281">
    <property type="entry name" value="Sirohaem_synthase_central"/>
</dbReference>
<dbReference type="Proteomes" id="UP000254518">
    <property type="component" value="Unassembled WGS sequence"/>
</dbReference>
<dbReference type="GO" id="GO:0004325">
    <property type="term" value="F:ferrochelatase activity"/>
    <property type="evidence" value="ECO:0007669"/>
    <property type="project" value="InterPro"/>
</dbReference>
<dbReference type="EC" id="1.3.1.76" evidence="2"/>
<dbReference type="Gene3D" id="3.30.160.110">
    <property type="entry name" value="Siroheme synthase, domain 2"/>
    <property type="match status" value="1"/>
</dbReference>
<evidence type="ECO:0000256" key="3">
    <source>
        <dbReference type="ARBA" id="ARBA00023002"/>
    </source>
</evidence>
<feature type="compositionally biased region" description="Polar residues" evidence="7">
    <location>
        <begin position="1"/>
        <end position="14"/>
    </location>
</feature>
<keyword evidence="4" id="KW-0520">NAD</keyword>
<evidence type="ECO:0000256" key="2">
    <source>
        <dbReference type="ARBA" id="ARBA00012400"/>
    </source>
</evidence>
<organism evidence="10 12">
    <name type="scientific">Flavobacterium glaciei</name>
    <dbReference type="NCBI Taxonomy" id="386300"/>
    <lineage>
        <taxon>Bacteria</taxon>
        <taxon>Pseudomonadati</taxon>
        <taxon>Bacteroidota</taxon>
        <taxon>Flavobacteriia</taxon>
        <taxon>Flavobacteriales</taxon>
        <taxon>Flavobacteriaceae</taxon>
        <taxon>Flavobacterium</taxon>
    </lineage>
</organism>
<proteinExistence type="predicted"/>
<reference evidence="10 12" key="1">
    <citation type="journal article" date="2015" name="Stand. Genomic Sci.">
        <title>Genomic Encyclopedia of Bacterial and Archaeal Type Strains, Phase III: the genomes of soil and plant-associated and newly described type strains.</title>
        <authorList>
            <person name="Whitman W.B."/>
            <person name="Woyke T."/>
            <person name="Klenk H.P."/>
            <person name="Zhou Y."/>
            <person name="Lilburn T.G."/>
            <person name="Beck B.J."/>
            <person name="De Vos P."/>
            <person name="Vandamme P."/>
            <person name="Eisen J.A."/>
            <person name="Garrity G."/>
            <person name="Hugenholtz P."/>
            <person name="Kyrpides N.C."/>
        </authorList>
    </citation>
    <scope>NUCLEOTIDE SEQUENCE [LARGE SCALE GENOMIC DNA]</scope>
    <source>
        <strain evidence="10 12">CGMCC 1.5380</strain>
    </source>
</reference>
<evidence type="ECO:0000256" key="1">
    <source>
        <dbReference type="ARBA" id="ARBA00005010"/>
    </source>
</evidence>
<comment type="caution">
    <text evidence="10">The sequence shown here is derived from an EMBL/GenBank/DDBJ whole genome shotgun (WGS) entry which is preliminary data.</text>
</comment>
<protein>
    <recommendedName>
        <fullName evidence="2">precorrin-2 dehydrogenase</fullName>
        <ecNumber evidence="2">1.3.1.76</ecNumber>
    </recommendedName>
</protein>
<evidence type="ECO:0000256" key="4">
    <source>
        <dbReference type="ARBA" id="ARBA00023027"/>
    </source>
</evidence>
<reference evidence="10" key="3">
    <citation type="submission" date="2019-07" db="EMBL/GenBank/DDBJ databases">
        <authorList>
            <person name="Whitman W."/>
            <person name="Huntemann M."/>
            <person name="Clum A."/>
            <person name="Pillay M."/>
            <person name="Palaniappan K."/>
            <person name="Varghese N."/>
            <person name="Mikhailova N."/>
            <person name="Stamatis D."/>
            <person name="Reddy T."/>
            <person name="Daum C."/>
            <person name="Shapiro N."/>
            <person name="Ivanova N."/>
            <person name="Kyrpides N."/>
            <person name="Woyke T."/>
        </authorList>
    </citation>
    <scope>NUCLEOTIDE SEQUENCE</scope>
    <source>
        <strain evidence="10">CGMCC 1.5380</strain>
    </source>
</reference>
<dbReference type="InterPro" id="IPR036291">
    <property type="entry name" value="NAD(P)-bd_dom_sf"/>
</dbReference>
<dbReference type="PANTHER" id="PTHR35330">
    <property type="entry name" value="SIROHEME BIOSYNTHESIS PROTEIN MET8"/>
    <property type="match status" value="1"/>
</dbReference>
<evidence type="ECO:0000313" key="9">
    <source>
        <dbReference type="EMBL" id="RDI51204.1"/>
    </source>
</evidence>
<dbReference type="Pfam" id="PF14824">
    <property type="entry name" value="Sirohm_synth_M"/>
    <property type="match status" value="1"/>
</dbReference>
<dbReference type="EMBL" id="VLKX01000014">
    <property type="protein sequence ID" value="TWI45084.1"/>
    <property type="molecule type" value="Genomic_DNA"/>
</dbReference>
<dbReference type="AlphaFoldDB" id="A0A562PKX2"/>
<dbReference type="Pfam" id="PF13241">
    <property type="entry name" value="NAD_binding_7"/>
    <property type="match status" value="1"/>
</dbReference>
<keyword evidence="5" id="KW-0627">Porphyrin biosynthesis</keyword>
<dbReference type="UniPathway" id="UPA00262">
    <property type="reaction ID" value="UER00222"/>
</dbReference>
<evidence type="ECO:0000256" key="7">
    <source>
        <dbReference type="SAM" id="MobiDB-lite"/>
    </source>
</evidence>
<dbReference type="GO" id="GO:0043115">
    <property type="term" value="F:precorrin-2 dehydrogenase activity"/>
    <property type="evidence" value="ECO:0007669"/>
    <property type="project" value="UniProtKB-EC"/>
</dbReference>
<dbReference type="InterPro" id="IPR028161">
    <property type="entry name" value="Met8-like"/>
</dbReference>
<evidence type="ECO:0000259" key="8">
    <source>
        <dbReference type="Pfam" id="PF14824"/>
    </source>
</evidence>
<evidence type="ECO:0000256" key="6">
    <source>
        <dbReference type="ARBA" id="ARBA00047561"/>
    </source>
</evidence>